<dbReference type="RefSeq" id="WP_167990072.1">
    <property type="nucleotide sequence ID" value="NZ_JAATJL010000001.1"/>
</dbReference>
<evidence type="ECO:0000313" key="2">
    <source>
        <dbReference type="Proteomes" id="UP000547458"/>
    </source>
</evidence>
<comment type="caution">
    <text evidence="1">The sequence shown here is derived from an EMBL/GenBank/DDBJ whole genome shotgun (WGS) entry which is preliminary data.</text>
</comment>
<keyword evidence="2" id="KW-1185">Reference proteome</keyword>
<proteinExistence type="predicted"/>
<evidence type="ECO:0000313" key="1">
    <source>
        <dbReference type="EMBL" id="NJC22071.1"/>
    </source>
</evidence>
<gene>
    <name evidence="1" type="ORF">BJ994_001147</name>
</gene>
<sequence>MNLVSTVNNGIHQWVLQPLAHPSILSETAAGADTNTVLASVPAAVLRLDGAEAQRKFF</sequence>
<reference evidence="1 2" key="1">
    <citation type="submission" date="2020-03" db="EMBL/GenBank/DDBJ databases">
        <title>Sequencing the genomes of 1000 actinobacteria strains.</title>
        <authorList>
            <person name="Klenk H.-P."/>
        </authorList>
    </citation>
    <scope>NUCLEOTIDE SEQUENCE [LARGE SCALE GENOMIC DNA]</scope>
    <source>
        <strain evidence="1 2">DSM 16403</strain>
    </source>
</reference>
<dbReference type="EMBL" id="JAATJL010000001">
    <property type="protein sequence ID" value="NJC22071.1"/>
    <property type="molecule type" value="Genomic_DNA"/>
</dbReference>
<protein>
    <submittedName>
        <fullName evidence="1">Uncharacterized protein</fullName>
    </submittedName>
</protein>
<dbReference type="AlphaFoldDB" id="A0A846RUX0"/>
<dbReference type="Proteomes" id="UP000547458">
    <property type="component" value="Unassembled WGS sequence"/>
</dbReference>
<name>A0A846RUX0_9MICC</name>
<organism evidence="1 2">
    <name type="scientific">Arthrobacter pigmenti</name>
    <dbReference type="NCBI Taxonomy" id="271432"/>
    <lineage>
        <taxon>Bacteria</taxon>
        <taxon>Bacillati</taxon>
        <taxon>Actinomycetota</taxon>
        <taxon>Actinomycetes</taxon>
        <taxon>Micrococcales</taxon>
        <taxon>Micrococcaceae</taxon>
        <taxon>Arthrobacter</taxon>
    </lineage>
</organism>
<accession>A0A846RUX0</accession>